<gene>
    <name evidence="8" type="ORF">O0V09_10330</name>
</gene>
<keyword evidence="6" id="KW-0411">Iron-sulfur</keyword>
<dbReference type="InterPro" id="IPR036922">
    <property type="entry name" value="Rieske_2Fe-2S_sf"/>
</dbReference>
<dbReference type="Gene3D" id="3.90.380.10">
    <property type="entry name" value="Naphthalene 1,2-dioxygenase Alpha Subunit, Chain A, domain 1"/>
    <property type="match status" value="1"/>
</dbReference>
<dbReference type="GO" id="GO:0051537">
    <property type="term" value="F:2 iron, 2 sulfur cluster binding"/>
    <property type="evidence" value="ECO:0007669"/>
    <property type="project" value="UniProtKB-KW"/>
</dbReference>
<proteinExistence type="predicted"/>
<keyword evidence="9" id="KW-1185">Reference proteome</keyword>
<keyword evidence="2" id="KW-0001">2Fe-2S</keyword>
<protein>
    <submittedName>
        <fullName evidence="8">Aromatic ring-hydroxylating dioxygenase subunit alpha</fullName>
    </submittedName>
</protein>
<dbReference type="Proteomes" id="UP001069090">
    <property type="component" value="Unassembled WGS sequence"/>
</dbReference>
<reference evidence="8 9" key="1">
    <citation type="submission" date="2022-12" db="EMBL/GenBank/DDBJ databases">
        <title>Dasania phycosphaerae sp. nov., isolated from particulate material of the south coast of Korea.</title>
        <authorList>
            <person name="Jiang Y."/>
        </authorList>
    </citation>
    <scope>NUCLEOTIDE SEQUENCE [LARGE SCALE GENOMIC DNA]</scope>
    <source>
        <strain evidence="8 9">GY-19</strain>
    </source>
</reference>
<dbReference type="PROSITE" id="PS51296">
    <property type="entry name" value="RIESKE"/>
    <property type="match status" value="1"/>
</dbReference>
<dbReference type="InterPro" id="IPR001663">
    <property type="entry name" value="Rng_hydr_dOase-A"/>
</dbReference>
<dbReference type="PANTHER" id="PTHR43756">
    <property type="entry name" value="CHOLINE MONOOXYGENASE, CHLOROPLASTIC"/>
    <property type="match status" value="1"/>
</dbReference>
<evidence type="ECO:0000256" key="4">
    <source>
        <dbReference type="ARBA" id="ARBA00023002"/>
    </source>
</evidence>
<dbReference type="InterPro" id="IPR015879">
    <property type="entry name" value="Ring_hydroxy_dOase_asu_C_dom"/>
</dbReference>
<evidence type="ECO:0000256" key="1">
    <source>
        <dbReference type="ARBA" id="ARBA00001962"/>
    </source>
</evidence>
<name>A0A9J6RN36_9GAMM</name>
<evidence type="ECO:0000313" key="9">
    <source>
        <dbReference type="Proteomes" id="UP001069090"/>
    </source>
</evidence>
<evidence type="ECO:0000259" key="7">
    <source>
        <dbReference type="PROSITE" id="PS51296"/>
    </source>
</evidence>
<dbReference type="AlphaFoldDB" id="A0A9J6RN36"/>
<dbReference type="PANTHER" id="PTHR43756:SF5">
    <property type="entry name" value="CHOLINE MONOOXYGENASE, CHLOROPLASTIC"/>
    <property type="match status" value="1"/>
</dbReference>
<dbReference type="Pfam" id="PF00355">
    <property type="entry name" value="Rieske"/>
    <property type="match status" value="1"/>
</dbReference>
<evidence type="ECO:0000313" key="8">
    <source>
        <dbReference type="EMBL" id="MCZ0865600.1"/>
    </source>
</evidence>
<keyword evidence="4" id="KW-0560">Oxidoreductase</keyword>
<feature type="domain" description="Rieske" evidence="7">
    <location>
        <begin position="41"/>
        <end position="151"/>
    </location>
</feature>
<dbReference type="GO" id="GO:0005506">
    <property type="term" value="F:iron ion binding"/>
    <property type="evidence" value="ECO:0007669"/>
    <property type="project" value="InterPro"/>
</dbReference>
<evidence type="ECO:0000256" key="2">
    <source>
        <dbReference type="ARBA" id="ARBA00022714"/>
    </source>
</evidence>
<evidence type="ECO:0000256" key="6">
    <source>
        <dbReference type="ARBA" id="ARBA00023014"/>
    </source>
</evidence>
<dbReference type="GO" id="GO:0051213">
    <property type="term" value="F:dioxygenase activity"/>
    <property type="evidence" value="ECO:0007669"/>
    <property type="project" value="UniProtKB-KW"/>
</dbReference>
<keyword evidence="8" id="KW-0223">Dioxygenase</keyword>
<evidence type="ECO:0000256" key="3">
    <source>
        <dbReference type="ARBA" id="ARBA00022723"/>
    </source>
</evidence>
<dbReference type="EMBL" id="JAPTGG010000007">
    <property type="protein sequence ID" value="MCZ0865600.1"/>
    <property type="molecule type" value="Genomic_DNA"/>
</dbReference>
<dbReference type="RefSeq" id="WP_258331745.1">
    <property type="nucleotide sequence ID" value="NZ_JAPTGG010000007.1"/>
</dbReference>
<comment type="cofactor">
    <cofactor evidence="1">
        <name>Fe cation</name>
        <dbReference type="ChEBI" id="CHEBI:24875"/>
    </cofactor>
</comment>
<dbReference type="SUPFAM" id="SSF50022">
    <property type="entry name" value="ISP domain"/>
    <property type="match status" value="1"/>
</dbReference>
<dbReference type="Pfam" id="PF00848">
    <property type="entry name" value="Ring_hydroxyl_A"/>
    <property type="match status" value="1"/>
</dbReference>
<dbReference type="SUPFAM" id="SSF55961">
    <property type="entry name" value="Bet v1-like"/>
    <property type="match status" value="1"/>
</dbReference>
<dbReference type="Gene3D" id="2.102.10.10">
    <property type="entry name" value="Rieske [2Fe-2S] iron-sulphur domain"/>
    <property type="match status" value="1"/>
</dbReference>
<organism evidence="8 9">
    <name type="scientific">Dasania phycosphaerae</name>
    <dbReference type="NCBI Taxonomy" id="2950436"/>
    <lineage>
        <taxon>Bacteria</taxon>
        <taxon>Pseudomonadati</taxon>
        <taxon>Pseudomonadota</taxon>
        <taxon>Gammaproteobacteria</taxon>
        <taxon>Cellvibrionales</taxon>
        <taxon>Spongiibacteraceae</taxon>
        <taxon>Dasania</taxon>
    </lineage>
</organism>
<accession>A0A9J6RN36</accession>
<dbReference type="CDD" id="cd03469">
    <property type="entry name" value="Rieske_RO_Alpha_N"/>
    <property type="match status" value="1"/>
</dbReference>
<dbReference type="PRINTS" id="PR00090">
    <property type="entry name" value="RNGDIOXGNASE"/>
</dbReference>
<sequence length="384" mass="44083">MSKQELRYNGLTELKETLPVDWYFDPAHYQRELEVIWYKNWVYVCRADALAQPRAFRTQQIGSQNILVLRTEEGSLQAFHNTCRHRGSVLVTETEGVMRSKNIMCPYHNWTYNQQGELIRTPSKQCPSAFNMAEHSLYDVAVVDWNGFVFVNLAGQDAQAIEQCIGAGANAFANWPAADLKVGASYSKTMDCNWKVFWENYNECLHCPGVHKDLSKLVPIYRRNYMTPYDDPNWQQNLTSDDPALRGGMRTGAQTWTTDGQPIGNVFPNLSDEERARAFTYVDVQPTAFIVGHVDYMRIVRIMPLGPEKTEIQAEWLFMEETLNDPNVDIAPAVDFVKQVMAEDAHVSELNQAGMRSIRHKKGSLMPEEYAVHDFQNWVRAQLR</sequence>
<comment type="caution">
    <text evidence="8">The sequence shown here is derived from an EMBL/GenBank/DDBJ whole genome shotgun (WGS) entry which is preliminary data.</text>
</comment>
<keyword evidence="5" id="KW-0408">Iron</keyword>
<evidence type="ECO:0000256" key="5">
    <source>
        <dbReference type="ARBA" id="ARBA00023004"/>
    </source>
</evidence>
<keyword evidence="3" id="KW-0479">Metal-binding</keyword>
<dbReference type="InterPro" id="IPR017941">
    <property type="entry name" value="Rieske_2Fe-2S"/>
</dbReference>